<name>A0AAN9MLF5_PHACN</name>
<sequence>MNIGAGRYGGRNRGTPTSPTSFIIAREKKVKGGAVLRWCHLDVSLKLSREGSLVSESEAHTQFEDNRGEITGSTNVTTGVIDIEGKTGDLSGQSQWPEMRRMKEVQCLDVTMLGDVSLKTSREGPQTNLINQRDNSDIGVAEMERSFNMFGEEEEFVEESYKTPKRSWGREKFGVGLEVVAIGVDLSLYADLNVELCSMEGSGLGVVKVGYDVYYVSLPRVETVVIDHGGGSNDG</sequence>
<gene>
    <name evidence="1" type="ORF">VNO80_16065</name>
</gene>
<comment type="caution">
    <text evidence="1">The sequence shown here is derived from an EMBL/GenBank/DDBJ whole genome shotgun (WGS) entry which is preliminary data.</text>
</comment>
<protein>
    <submittedName>
        <fullName evidence="1">Uncharacterized protein</fullName>
    </submittedName>
</protein>
<evidence type="ECO:0000313" key="1">
    <source>
        <dbReference type="EMBL" id="KAK7356789.1"/>
    </source>
</evidence>
<dbReference type="EMBL" id="JAYMYR010000006">
    <property type="protein sequence ID" value="KAK7356789.1"/>
    <property type="molecule type" value="Genomic_DNA"/>
</dbReference>
<proteinExistence type="predicted"/>
<organism evidence="1 2">
    <name type="scientific">Phaseolus coccineus</name>
    <name type="common">Scarlet runner bean</name>
    <name type="synonym">Phaseolus multiflorus</name>
    <dbReference type="NCBI Taxonomy" id="3886"/>
    <lineage>
        <taxon>Eukaryota</taxon>
        <taxon>Viridiplantae</taxon>
        <taxon>Streptophyta</taxon>
        <taxon>Embryophyta</taxon>
        <taxon>Tracheophyta</taxon>
        <taxon>Spermatophyta</taxon>
        <taxon>Magnoliopsida</taxon>
        <taxon>eudicotyledons</taxon>
        <taxon>Gunneridae</taxon>
        <taxon>Pentapetalae</taxon>
        <taxon>rosids</taxon>
        <taxon>fabids</taxon>
        <taxon>Fabales</taxon>
        <taxon>Fabaceae</taxon>
        <taxon>Papilionoideae</taxon>
        <taxon>50 kb inversion clade</taxon>
        <taxon>NPAAA clade</taxon>
        <taxon>indigoferoid/millettioid clade</taxon>
        <taxon>Phaseoleae</taxon>
        <taxon>Phaseolus</taxon>
    </lineage>
</organism>
<reference evidence="1 2" key="1">
    <citation type="submission" date="2024-01" db="EMBL/GenBank/DDBJ databases">
        <title>The genomes of 5 underutilized Papilionoideae crops provide insights into root nodulation and disease resistanc.</title>
        <authorList>
            <person name="Jiang F."/>
        </authorList>
    </citation>
    <scope>NUCLEOTIDE SEQUENCE [LARGE SCALE GENOMIC DNA]</scope>
    <source>
        <strain evidence="1">JINMINGXINNONG_FW02</strain>
        <tissue evidence="1">Leaves</tissue>
    </source>
</reference>
<evidence type="ECO:0000313" key="2">
    <source>
        <dbReference type="Proteomes" id="UP001374584"/>
    </source>
</evidence>
<accession>A0AAN9MLF5</accession>
<keyword evidence="2" id="KW-1185">Reference proteome</keyword>
<dbReference type="Proteomes" id="UP001374584">
    <property type="component" value="Unassembled WGS sequence"/>
</dbReference>
<dbReference type="AlphaFoldDB" id="A0AAN9MLF5"/>